<dbReference type="InParanoid" id="A0A4V3SJC3"/>
<accession>A0A4V3SJC3</accession>
<feature type="compositionally biased region" description="Low complexity" evidence="1">
    <location>
        <begin position="1"/>
        <end position="20"/>
    </location>
</feature>
<dbReference type="EMBL" id="ML220113">
    <property type="protein sequence ID" value="TGZ83455.1"/>
    <property type="molecule type" value="Genomic_DNA"/>
</dbReference>
<evidence type="ECO:0000313" key="2">
    <source>
        <dbReference type="EMBL" id="TGZ83455.1"/>
    </source>
</evidence>
<proteinExistence type="predicted"/>
<reference evidence="2 3" key="1">
    <citation type="submission" date="2019-04" db="EMBL/GenBank/DDBJ databases">
        <title>Comparative genomics and transcriptomics to analyze fruiting body development in filamentous ascomycetes.</title>
        <authorList>
            <consortium name="DOE Joint Genome Institute"/>
            <person name="Lutkenhaus R."/>
            <person name="Traeger S."/>
            <person name="Breuer J."/>
            <person name="Kuo A."/>
            <person name="Lipzen A."/>
            <person name="Pangilinan J."/>
            <person name="Dilworth D."/>
            <person name="Sandor L."/>
            <person name="Poggeler S."/>
            <person name="Barry K."/>
            <person name="Grigoriev I.V."/>
            <person name="Nowrousian M."/>
        </authorList>
    </citation>
    <scope>NUCLEOTIDE SEQUENCE [LARGE SCALE GENOMIC DNA]</scope>
    <source>
        <strain evidence="2 3">CBS 389.68</strain>
    </source>
</reference>
<dbReference type="AlphaFoldDB" id="A0A4V3SJC3"/>
<sequence length="203" mass="22425">CFSLSFPSPSSPSSQSSWLPTTPPPSPRLSTSSQPALTIGRPSPTPLLRRPTNATPDARVSRPRPTPSVLRCPPSKAAATAARPRRHHCVACWAWRSGRGSVSAIPAEEREKMKGGKDPGVRCSRRSRGCLSTGVLGEGWRAGLLGLRRGRGRVISWRCGRILRIGRRCRRRRTRMESTQITVEGGRMVFEIPWERRQEVRGG</sequence>
<evidence type="ECO:0000313" key="3">
    <source>
        <dbReference type="Proteomes" id="UP000298138"/>
    </source>
</evidence>
<name>A0A4V3SJC3_9PEZI</name>
<evidence type="ECO:0000256" key="1">
    <source>
        <dbReference type="SAM" id="MobiDB-lite"/>
    </source>
</evidence>
<dbReference type="Proteomes" id="UP000298138">
    <property type="component" value="Unassembled WGS sequence"/>
</dbReference>
<keyword evidence="3" id="KW-1185">Reference proteome</keyword>
<feature type="non-terminal residue" evidence="2">
    <location>
        <position position="1"/>
    </location>
</feature>
<organism evidence="2 3">
    <name type="scientific">Ascodesmis nigricans</name>
    <dbReference type="NCBI Taxonomy" id="341454"/>
    <lineage>
        <taxon>Eukaryota</taxon>
        <taxon>Fungi</taxon>
        <taxon>Dikarya</taxon>
        <taxon>Ascomycota</taxon>
        <taxon>Pezizomycotina</taxon>
        <taxon>Pezizomycetes</taxon>
        <taxon>Pezizales</taxon>
        <taxon>Ascodesmidaceae</taxon>
        <taxon>Ascodesmis</taxon>
    </lineage>
</organism>
<feature type="region of interest" description="Disordered" evidence="1">
    <location>
        <begin position="1"/>
        <end position="78"/>
    </location>
</feature>
<gene>
    <name evidence="2" type="ORF">EX30DRAFT_380676</name>
</gene>
<protein>
    <submittedName>
        <fullName evidence="2">Uncharacterized protein</fullName>
    </submittedName>
</protein>